<keyword evidence="3" id="KW-1185">Reference proteome</keyword>
<accession>A0AAV0GV89</accession>
<gene>
    <name evidence="2" type="ORF">LITE_LOCUS955</name>
</gene>
<feature type="region of interest" description="Disordered" evidence="1">
    <location>
        <begin position="1"/>
        <end position="24"/>
    </location>
</feature>
<dbReference type="PANTHER" id="PTHR35510">
    <property type="entry name" value="DBH-LIKE MONOOXYGENASE"/>
    <property type="match status" value="1"/>
</dbReference>
<evidence type="ECO:0000313" key="2">
    <source>
        <dbReference type="EMBL" id="CAI0376308.1"/>
    </source>
</evidence>
<sequence>MKRKEFQEEDFSSPFNSHPAKSRRLDGDVLQALEENPRFHGEELMGPQNAVDEVLQTAASVAGDAIPLVGDSDEKAIVLYQPPTLPRSPSSPEFSIVLDSNLIPGLRGKYYIATDRLLLYMFCLFR</sequence>
<comment type="caution">
    <text evidence="2">The sequence shown here is derived from an EMBL/GenBank/DDBJ whole genome shotgun (WGS) entry which is preliminary data.</text>
</comment>
<name>A0AAV0GV89_9ROSI</name>
<proteinExistence type="predicted"/>
<evidence type="ECO:0000256" key="1">
    <source>
        <dbReference type="SAM" id="MobiDB-lite"/>
    </source>
</evidence>
<dbReference type="PANTHER" id="PTHR35510:SF4">
    <property type="match status" value="1"/>
</dbReference>
<dbReference type="EMBL" id="CAMGYJ010000002">
    <property type="protein sequence ID" value="CAI0376308.1"/>
    <property type="molecule type" value="Genomic_DNA"/>
</dbReference>
<protein>
    <submittedName>
        <fullName evidence="2">Uncharacterized protein</fullName>
    </submittedName>
</protein>
<reference evidence="2" key="1">
    <citation type="submission" date="2022-08" db="EMBL/GenBank/DDBJ databases">
        <authorList>
            <person name="Gutierrez-Valencia J."/>
        </authorList>
    </citation>
    <scope>NUCLEOTIDE SEQUENCE</scope>
</reference>
<dbReference type="AlphaFoldDB" id="A0AAV0GV89"/>
<dbReference type="Proteomes" id="UP001154282">
    <property type="component" value="Unassembled WGS sequence"/>
</dbReference>
<evidence type="ECO:0000313" key="3">
    <source>
        <dbReference type="Proteomes" id="UP001154282"/>
    </source>
</evidence>
<organism evidence="2 3">
    <name type="scientific">Linum tenue</name>
    <dbReference type="NCBI Taxonomy" id="586396"/>
    <lineage>
        <taxon>Eukaryota</taxon>
        <taxon>Viridiplantae</taxon>
        <taxon>Streptophyta</taxon>
        <taxon>Embryophyta</taxon>
        <taxon>Tracheophyta</taxon>
        <taxon>Spermatophyta</taxon>
        <taxon>Magnoliopsida</taxon>
        <taxon>eudicotyledons</taxon>
        <taxon>Gunneridae</taxon>
        <taxon>Pentapetalae</taxon>
        <taxon>rosids</taxon>
        <taxon>fabids</taxon>
        <taxon>Malpighiales</taxon>
        <taxon>Linaceae</taxon>
        <taxon>Linum</taxon>
    </lineage>
</organism>